<evidence type="ECO:0000256" key="4">
    <source>
        <dbReference type="ARBA" id="ARBA00023163"/>
    </source>
</evidence>
<keyword evidence="8" id="KW-1185">Reference proteome</keyword>
<dbReference type="InterPro" id="IPR007627">
    <property type="entry name" value="RNA_pol_sigma70_r2"/>
</dbReference>
<proteinExistence type="inferred from homology"/>
<dbReference type="RefSeq" id="WP_008740463.1">
    <property type="nucleotide sequence ID" value="NZ_CP004387.1"/>
</dbReference>
<comment type="similarity">
    <text evidence="1">Belongs to the sigma-70 factor family. ECF subfamily.</text>
</comment>
<dbReference type="AlphaFoldDB" id="A0A0B4XHK5"/>
<dbReference type="Pfam" id="PF04542">
    <property type="entry name" value="Sigma70_r2"/>
    <property type="match status" value="1"/>
</dbReference>
<dbReference type="CDD" id="cd06171">
    <property type="entry name" value="Sigma70_r4"/>
    <property type="match status" value="1"/>
</dbReference>
<dbReference type="InterPro" id="IPR013249">
    <property type="entry name" value="RNA_pol_sigma70_r4_t2"/>
</dbReference>
<dbReference type="KEGG" id="apac:S7S_06165"/>
<dbReference type="HOGENOM" id="CLU_047691_3_0_6"/>
<dbReference type="Proteomes" id="UP000006764">
    <property type="component" value="Chromosome"/>
</dbReference>
<dbReference type="Gene3D" id="1.10.1740.10">
    <property type="match status" value="1"/>
</dbReference>
<evidence type="ECO:0000259" key="6">
    <source>
        <dbReference type="Pfam" id="PF08281"/>
    </source>
</evidence>
<name>A0A0B4XHK5_9GAMM</name>
<dbReference type="NCBIfam" id="TIGR02937">
    <property type="entry name" value="sigma70-ECF"/>
    <property type="match status" value="1"/>
</dbReference>
<keyword evidence="3" id="KW-0731">Sigma factor</keyword>
<dbReference type="SUPFAM" id="SSF88659">
    <property type="entry name" value="Sigma3 and sigma4 domains of RNA polymerase sigma factors"/>
    <property type="match status" value="1"/>
</dbReference>
<evidence type="ECO:0000313" key="8">
    <source>
        <dbReference type="Proteomes" id="UP000006764"/>
    </source>
</evidence>
<dbReference type="SUPFAM" id="SSF88946">
    <property type="entry name" value="Sigma2 domain of RNA polymerase sigma factors"/>
    <property type="match status" value="1"/>
</dbReference>
<sequence length="206" mass="22874">MTTDNGPEENAAWLVQLKGGDQAAFSALVRRHHRALVALARAVVGENDAEEMVQQAWLKAYGAIATFEGRASLRTWLSRIVINEGRMWLRKQGREVSLDSLPETVDPLAARFDERGLWSAPPAQWHSDSPDALLMTAQLADCLERLLTGMPGNQRALLEMRDTDGLPFDEICNLLGLSASNARVLLHRARARLFGLVDHYQETGEC</sequence>
<dbReference type="GO" id="GO:0016987">
    <property type="term" value="F:sigma factor activity"/>
    <property type="evidence" value="ECO:0007669"/>
    <property type="project" value="UniProtKB-KW"/>
</dbReference>
<dbReference type="InterPro" id="IPR013324">
    <property type="entry name" value="RNA_pol_sigma_r3/r4-like"/>
</dbReference>
<dbReference type="InterPro" id="IPR039425">
    <property type="entry name" value="RNA_pol_sigma-70-like"/>
</dbReference>
<dbReference type="InterPro" id="IPR014284">
    <property type="entry name" value="RNA_pol_sigma-70_dom"/>
</dbReference>
<evidence type="ECO:0000256" key="1">
    <source>
        <dbReference type="ARBA" id="ARBA00010641"/>
    </source>
</evidence>
<dbReference type="GO" id="GO:0006352">
    <property type="term" value="P:DNA-templated transcription initiation"/>
    <property type="evidence" value="ECO:0007669"/>
    <property type="project" value="InterPro"/>
</dbReference>
<dbReference type="GO" id="GO:0003677">
    <property type="term" value="F:DNA binding"/>
    <property type="evidence" value="ECO:0007669"/>
    <property type="project" value="InterPro"/>
</dbReference>
<dbReference type="InterPro" id="IPR013325">
    <property type="entry name" value="RNA_pol_sigma_r2"/>
</dbReference>
<feature type="domain" description="RNA polymerase sigma-70 region 2" evidence="5">
    <location>
        <begin position="28"/>
        <end position="94"/>
    </location>
</feature>
<dbReference type="Gene3D" id="1.10.10.10">
    <property type="entry name" value="Winged helix-like DNA-binding domain superfamily/Winged helix DNA-binding domain"/>
    <property type="match status" value="1"/>
</dbReference>
<dbReference type="PANTHER" id="PTHR43133">
    <property type="entry name" value="RNA POLYMERASE ECF-TYPE SIGMA FACTO"/>
    <property type="match status" value="1"/>
</dbReference>
<dbReference type="EMBL" id="CP004387">
    <property type="protein sequence ID" value="AJD47649.1"/>
    <property type="molecule type" value="Genomic_DNA"/>
</dbReference>
<reference evidence="7 8" key="1">
    <citation type="journal article" date="2012" name="J. Bacteriol.">
        <title>Genome sequence of an alkane-degrading bacterium, Alcanivorax pacificus type strain W11-5, isolated from deep sea sediment.</title>
        <authorList>
            <person name="Lai Q."/>
            <person name="Shao Z."/>
        </authorList>
    </citation>
    <scope>NUCLEOTIDE SEQUENCE [LARGE SCALE GENOMIC DNA]</scope>
    <source>
        <strain evidence="7 8">W11-5</strain>
    </source>
</reference>
<evidence type="ECO:0000256" key="3">
    <source>
        <dbReference type="ARBA" id="ARBA00023082"/>
    </source>
</evidence>
<organism evidence="7 8">
    <name type="scientific">Isoalcanivorax pacificus W11-5</name>
    <dbReference type="NCBI Taxonomy" id="391936"/>
    <lineage>
        <taxon>Bacteria</taxon>
        <taxon>Pseudomonadati</taxon>
        <taxon>Pseudomonadota</taxon>
        <taxon>Gammaproteobacteria</taxon>
        <taxon>Oceanospirillales</taxon>
        <taxon>Alcanivoracaceae</taxon>
        <taxon>Isoalcanivorax</taxon>
    </lineage>
</organism>
<dbReference type="Pfam" id="PF08281">
    <property type="entry name" value="Sigma70_r4_2"/>
    <property type="match status" value="1"/>
</dbReference>
<accession>A0A0B4XHK5</accession>
<evidence type="ECO:0000259" key="5">
    <source>
        <dbReference type="Pfam" id="PF04542"/>
    </source>
</evidence>
<protein>
    <submittedName>
        <fullName evidence="7">Rna polymerase sigma-e factor</fullName>
    </submittedName>
</protein>
<evidence type="ECO:0000256" key="2">
    <source>
        <dbReference type="ARBA" id="ARBA00023015"/>
    </source>
</evidence>
<gene>
    <name evidence="7" type="ORF">S7S_06165</name>
</gene>
<keyword evidence="2" id="KW-0805">Transcription regulation</keyword>
<dbReference type="OrthoDB" id="9782108at2"/>
<dbReference type="InterPro" id="IPR036388">
    <property type="entry name" value="WH-like_DNA-bd_sf"/>
</dbReference>
<keyword evidence="4" id="KW-0804">Transcription</keyword>
<dbReference type="PANTHER" id="PTHR43133:SF53">
    <property type="entry name" value="ECF RNA POLYMERASE SIGMA-E FACTOR"/>
    <property type="match status" value="1"/>
</dbReference>
<evidence type="ECO:0000313" key="7">
    <source>
        <dbReference type="EMBL" id="AJD47649.1"/>
    </source>
</evidence>
<dbReference type="STRING" id="391936.S7S_06165"/>
<feature type="domain" description="RNA polymerase sigma factor 70 region 4 type 2" evidence="6">
    <location>
        <begin position="141"/>
        <end position="193"/>
    </location>
</feature>